<dbReference type="SUPFAM" id="SSF47095">
    <property type="entry name" value="HMG-box"/>
    <property type="match status" value="2"/>
</dbReference>
<feature type="region of interest" description="Disordered" evidence="3">
    <location>
        <begin position="167"/>
        <end position="291"/>
    </location>
</feature>
<protein>
    <recommendedName>
        <fullName evidence="4">HMG box domain-containing protein</fullName>
    </recommendedName>
</protein>
<feature type="region of interest" description="Disordered" evidence="3">
    <location>
        <begin position="61"/>
        <end position="102"/>
    </location>
</feature>
<reference evidence="5" key="1">
    <citation type="submission" date="2021-01" db="EMBL/GenBank/DDBJ databases">
        <authorList>
            <person name="Corre E."/>
            <person name="Pelletier E."/>
            <person name="Niang G."/>
            <person name="Scheremetjew M."/>
            <person name="Finn R."/>
            <person name="Kale V."/>
            <person name="Holt S."/>
            <person name="Cochrane G."/>
            <person name="Meng A."/>
            <person name="Brown T."/>
            <person name="Cohen L."/>
        </authorList>
    </citation>
    <scope>NUCLEOTIDE SEQUENCE</scope>
    <source>
        <strain evidence="5">CCMP1510</strain>
    </source>
</reference>
<dbReference type="GO" id="GO:0003677">
    <property type="term" value="F:DNA binding"/>
    <property type="evidence" value="ECO:0007669"/>
    <property type="project" value="UniProtKB-UniRule"/>
</dbReference>
<dbReference type="CDD" id="cd00084">
    <property type="entry name" value="HMG-box_SF"/>
    <property type="match status" value="1"/>
</dbReference>
<dbReference type="InterPro" id="IPR050342">
    <property type="entry name" value="HMGB"/>
</dbReference>
<organism evidence="5">
    <name type="scientific">Aureoumbra lagunensis</name>
    <dbReference type="NCBI Taxonomy" id="44058"/>
    <lineage>
        <taxon>Eukaryota</taxon>
        <taxon>Sar</taxon>
        <taxon>Stramenopiles</taxon>
        <taxon>Ochrophyta</taxon>
        <taxon>Pelagophyceae</taxon>
        <taxon>Pelagomonadales</taxon>
        <taxon>Aureoumbra</taxon>
    </lineage>
</organism>
<dbReference type="InterPro" id="IPR036910">
    <property type="entry name" value="HMG_box_dom_sf"/>
</dbReference>
<dbReference type="InterPro" id="IPR009071">
    <property type="entry name" value="HMG_box_dom"/>
</dbReference>
<feature type="compositionally biased region" description="Basic and acidic residues" evidence="3">
    <location>
        <begin position="219"/>
        <end position="230"/>
    </location>
</feature>
<dbReference type="Pfam" id="PF00505">
    <property type="entry name" value="HMG_box"/>
    <property type="match status" value="2"/>
</dbReference>
<dbReference type="PANTHER" id="PTHR48112">
    <property type="entry name" value="HIGH MOBILITY GROUP PROTEIN DSP1"/>
    <property type="match status" value="1"/>
</dbReference>
<evidence type="ECO:0000256" key="3">
    <source>
        <dbReference type="SAM" id="MobiDB-lite"/>
    </source>
</evidence>
<dbReference type="PROSITE" id="PS50118">
    <property type="entry name" value="HMG_BOX_2"/>
    <property type="match status" value="1"/>
</dbReference>
<accession>A0A7S3JW32</accession>
<keyword evidence="1 2" id="KW-0238">DNA-binding</keyword>
<evidence type="ECO:0000313" key="5">
    <source>
        <dbReference type="EMBL" id="CAE0365412.1"/>
    </source>
</evidence>
<name>A0A7S3JW32_9STRA</name>
<gene>
    <name evidence="5" type="ORF">ALAG00032_LOCUS6155</name>
</gene>
<feature type="compositionally biased region" description="Low complexity" evidence="3">
    <location>
        <begin position="188"/>
        <end position="201"/>
    </location>
</feature>
<keyword evidence="2" id="KW-0539">Nucleus</keyword>
<evidence type="ECO:0000259" key="4">
    <source>
        <dbReference type="PROSITE" id="PS50118"/>
    </source>
</evidence>
<feature type="domain" description="HMG box" evidence="4">
    <location>
        <begin position="101"/>
        <end position="169"/>
    </location>
</feature>
<evidence type="ECO:0000256" key="1">
    <source>
        <dbReference type="ARBA" id="ARBA00023125"/>
    </source>
</evidence>
<proteinExistence type="predicted"/>
<dbReference type="SMART" id="SM00398">
    <property type="entry name" value="HMG"/>
    <property type="match status" value="2"/>
</dbReference>
<feature type="compositionally biased region" description="Low complexity" evidence="3">
    <location>
        <begin position="256"/>
        <end position="269"/>
    </location>
</feature>
<evidence type="ECO:0000256" key="2">
    <source>
        <dbReference type="PROSITE-ProRule" id="PRU00267"/>
    </source>
</evidence>
<feature type="DNA-binding region" description="HMG box" evidence="2">
    <location>
        <begin position="101"/>
        <end position="169"/>
    </location>
</feature>
<sequence>MTERLTPFMLFFCEHKDVVQQANPSAAPHEVSQIIADNWKALAPEKARAYSVLSATYTEQKKANSLATSKKRKTSSSSGEKKETGNGGAKVNGKEKDPKAPKSATSAYMYFSKHHRMLLKQENSYLTFGDLGKTVGAMWKAATPEEKRPFEELAAEDKNRYVNELHDYKSLQEADIAPGLDDEDEKAIGASEGASGISGNEARGEHELDDDEGPPVPNVKRETSAKDRPPDISSNSSSVHPSKGGLSSTKKKSKSSPRGGSSVSSSPASTNQQQRQEQEPAPMNLEALPET</sequence>
<dbReference type="EMBL" id="HBIJ01008732">
    <property type="protein sequence ID" value="CAE0365412.1"/>
    <property type="molecule type" value="Transcribed_RNA"/>
</dbReference>
<dbReference type="GO" id="GO:0005634">
    <property type="term" value="C:nucleus"/>
    <property type="evidence" value="ECO:0007669"/>
    <property type="project" value="UniProtKB-UniRule"/>
</dbReference>
<dbReference type="AlphaFoldDB" id="A0A7S3JW32"/>
<dbReference type="Gene3D" id="1.10.30.10">
    <property type="entry name" value="High mobility group box domain"/>
    <property type="match status" value="2"/>
</dbReference>
<dbReference type="PANTHER" id="PTHR48112:SF22">
    <property type="entry name" value="MITOCHONDRIAL TRANSCRIPTION FACTOR A, ISOFORM B"/>
    <property type="match status" value="1"/>
</dbReference>